<dbReference type="PANTHER" id="PTHR38681">
    <property type="entry name" value="RETROVIRUS-RELATED POL POLYPROTEIN FROM TRANSPOSON 412-LIKE PROTEIN-RELATED"/>
    <property type="match status" value="1"/>
</dbReference>
<proteinExistence type="predicted"/>
<feature type="transmembrane region" description="Helical" evidence="1">
    <location>
        <begin position="116"/>
        <end position="138"/>
    </location>
</feature>
<keyword evidence="1" id="KW-0812">Transmembrane</keyword>
<dbReference type="OrthoDB" id="6117674at2759"/>
<evidence type="ECO:0000256" key="1">
    <source>
        <dbReference type="SAM" id="Phobius"/>
    </source>
</evidence>
<dbReference type="EMBL" id="UYSU01033084">
    <property type="protein sequence ID" value="VDL91394.1"/>
    <property type="molecule type" value="Genomic_DNA"/>
</dbReference>
<organism evidence="4">
    <name type="scientific">Schistocephalus solidus</name>
    <name type="common">Tapeworm</name>
    <dbReference type="NCBI Taxonomy" id="70667"/>
    <lineage>
        <taxon>Eukaryota</taxon>
        <taxon>Metazoa</taxon>
        <taxon>Spiralia</taxon>
        <taxon>Lophotrochozoa</taxon>
        <taxon>Platyhelminthes</taxon>
        <taxon>Cestoda</taxon>
        <taxon>Eucestoda</taxon>
        <taxon>Diphyllobothriidea</taxon>
        <taxon>Diphyllobothriidae</taxon>
        <taxon>Schistocephalus</taxon>
    </lineage>
</organism>
<gene>
    <name evidence="2" type="ORF">SSLN_LOCUS5009</name>
</gene>
<accession>A0A183SLB1</accession>
<evidence type="ECO:0000313" key="4">
    <source>
        <dbReference type="WBParaSite" id="SSLN_0000517201-mRNA-1"/>
    </source>
</evidence>
<reference evidence="4" key="1">
    <citation type="submission" date="2016-06" db="UniProtKB">
        <authorList>
            <consortium name="WormBaseParasite"/>
        </authorList>
    </citation>
    <scope>IDENTIFICATION</scope>
</reference>
<keyword evidence="1" id="KW-1133">Transmembrane helix</keyword>
<evidence type="ECO:0000313" key="3">
    <source>
        <dbReference type="Proteomes" id="UP000275846"/>
    </source>
</evidence>
<sequence length="139" mass="15726">MRTLSPVPPRSSVSESNIEKDLATCSQVYLRYDRVRRLFEPPYEGPFRVISRGTKTFRIHRGTREEVVSVDRLKAAVQDEPCGTLTLAPSPSHIFPHVRYHKRPPQTSSTLQPRSITTLLLGNLYISSTVVGTFIFLIS</sequence>
<dbReference type="PANTHER" id="PTHR38681:SF1">
    <property type="entry name" value="RETROVIRUS-RELATED POL POLYPROTEIN FROM TRANSPOSON 412-LIKE PROTEIN"/>
    <property type="match status" value="1"/>
</dbReference>
<name>A0A183SLB1_SCHSO</name>
<keyword evidence="3" id="KW-1185">Reference proteome</keyword>
<reference evidence="2 3" key="2">
    <citation type="submission" date="2018-11" db="EMBL/GenBank/DDBJ databases">
        <authorList>
            <consortium name="Pathogen Informatics"/>
        </authorList>
    </citation>
    <scope>NUCLEOTIDE SEQUENCE [LARGE SCALE GENOMIC DNA]</scope>
    <source>
        <strain evidence="2 3">NST_G2</strain>
    </source>
</reference>
<dbReference type="Proteomes" id="UP000275846">
    <property type="component" value="Unassembled WGS sequence"/>
</dbReference>
<dbReference type="WBParaSite" id="SSLN_0000517201-mRNA-1">
    <property type="protein sequence ID" value="SSLN_0000517201-mRNA-1"/>
    <property type="gene ID" value="SSLN_0000517201"/>
</dbReference>
<keyword evidence="1" id="KW-0472">Membrane</keyword>
<evidence type="ECO:0000313" key="2">
    <source>
        <dbReference type="EMBL" id="VDL91394.1"/>
    </source>
</evidence>
<protein>
    <submittedName>
        <fullName evidence="2 4">Uncharacterized protein</fullName>
    </submittedName>
</protein>
<dbReference type="AlphaFoldDB" id="A0A183SLB1"/>